<proteinExistence type="predicted"/>
<dbReference type="KEGG" id="hne:HNE_3042"/>
<dbReference type="Proteomes" id="UP000001959">
    <property type="component" value="Chromosome"/>
</dbReference>
<sequence>MFEQFRQPALIIRESKVAEFVCSIRVLLYVLDKFVCWPKIPFCQAHSLLEELLF</sequence>
<evidence type="ECO:0000313" key="1">
    <source>
        <dbReference type="EMBL" id="ABI76001.1"/>
    </source>
</evidence>
<reference evidence="1 2" key="1">
    <citation type="journal article" date="2006" name="J. Bacteriol.">
        <title>Comparative genomic evidence for a close relationship between the dimorphic prosthecate bacteria Hyphomonas neptunium and Caulobacter crescentus.</title>
        <authorList>
            <person name="Badger J.H."/>
            <person name="Hoover T.R."/>
            <person name="Brun Y.V."/>
            <person name="Weiner R.M."/>
            <person name="Laub M.T."/>
            <person name="Alexandre G."/>
            <person name="Mrazek J."/>
            <person name="Ren Q."/>
            <person name="Paulsen I.T."/>
            <person name="Nelson K.E."/>
            <person name="Khouri H.M."/>
            <person name="Radune D."/>
            <person name="Sosa J."/>
            <person name="Dodson R.J."/>
            <person name="Sullivan S.A."/>
            <person name="Rosovitz M.J."/>
            <person name="Madupu R."/>
            <person name="Brinkac L.M."/>
            <person name="Durkin A.S."/>
            <person name="Daugherty S.C."/>
            <person name="Kothari S.P."/>
            <person name="Giglio M.G."/>
            <person name="Zhou L."/>
            <person name="Haft D.H."/>
            <person name="Selengut J.D."/>
            <person name="Davidsen T.M."/>
            <person name="Yang Q."/>
            <person name="Zafar N."/>
            <person name="Ward N.L."/>
        </authorList>
    </citation>
    <scope>NUCLEOTIDE SEQUENCE [LARGE SCALE GENOMIC DNA]</scope>
    <source>
        <strain evidence="1 2">ATCC 15444</strain>
    </source>
</reference>
<gene>
    <name evidence="1" type="ordered locus">HNE_3042</name>
</gene>
<dbReference type="HOGENOM" id="CLU_3044209_0_0_5"/>
<dbReference type="EMBL" id="CP000158">
    <property type="protein sequence ID" value="ABI76001.1"/>
    <property type="molecule type" value="Genomic_DNA"/>
</dbReference>
<keyword evidence="2" id="KW-1185">Reference proteome</keyword>
<protein>
    <submittedName>
        <fullName evidence="1">Uncharacterized protein</fullName>
    </submittedName>
</protein>
<accession>Q0BXS4</accession>
<dbReference type="AlphaFoldDB" id="Q0BXS4"/>
<evidence type="ECO:0000313" key="2">
    <source>
        <dbReference type="Proteomes" id="UP000001959"/>
    </source>
</evidence>
<name>Q0BXS4_HYPNA</name>
<organism evidence="1 2">
    <name type="scientific">Hyphomonas neptunium (strain ATCC 15444)</name>
    <dbReference type="NCBI Taxonomy" id="228405"/>
    <lineage>
        <taxon>Bacteria</taxon>
        <taxon>Pseudomonadati</taxon>
        <taxon>Pseudomonadota</taxon>
        <taxon>Alphaproteobacteria</taxon>
        <taxon>Hyphomonadales</taxon>
        <taxon>Hyphomonadaceae</taxon>
        <taxon>Hyphomonas</taxon>
    </lineage>
</organism>